<feature type="region of interest" description="Disordered" evidence="1">
    <location>
        <begin position="229"/>
        <end position="285"/>
    </location>
</feature>
<dbReference type="CDD" id="cd01099">
    <property type="entry name" value="PAN_AP_HGF"/>
    <property type="match status" value="1"/>
</dbReference>
<dbReference type="OrthoDB" id="5869676at2759"/>
<dbReference type="EMBL" id="UZAF01018011">
    <property type="protein sequence ID" value="VDO47059.1"/>
    <property type="molecule type" value="Genomic_DNA"/>
</dbReference>
<dbReference type="Proteomes" id="UP000268014">
    <property type="component" value="Unassembled WGS sequence"/>
</dbReference>
<dbReference type="AlphaFoldDB" id="A0A158QPL6"/>
<reference evidence="5" key="1">
    <citation type="submission" date="2016-04" db="UniProtKB">
        <authorList>
            <consortium name="WormBaseParasite"/>
        </authorList>
    </citation>
    <scope>IDENTIFICATION</scope>
</reference>
<sequence>MPVMGTLLKGTSHQLPDSLKKKDVITGKPHDGSSRELVSFEESSGVTATSTWRGYRADYNKIDLAALPITDELNRGYRRGRSRVCFRTIERRYLLGGFFERHTTSSIDECRCLCADTFSAFRLHRCQSLQWYPSGECVLNKDSHLGRYDLIEDKSSIYQYITCDVQVLIDIASKVCRNMGASKSPRETPARARTMSTTDRPPLTTYRGQNAEVPTISWSFLRTSAIRSQQSLATTSTDPTTSKKSILNEPTSAESGSAETTEPTSPAEVTKTSTTRAKAREKIEPSGVEVVGSSMRLRGRENATESSALKIVNDGCFEEISGYMMTNVAGGLEHDVSVEDCKCFCANSKFHRRYSFECLSATYYHEERDCILNLDDRHQNPHRLKKSSGYAVTYLAMTCGKAI</sequence>
<feature type="domain" description="Apple" evidence="2">
    <location>
        <begin position="85"/>
        <end position="163"/>
    </location>
</feature>
<dbReference type="PANTHER" id="PTHR35193">
    <property type="entry name" value="MUCIN 13A, CELL SURFACE-ASSOCIATED-RELATED"/>
    <property type="match status" value="1"/>
</dbReference>
<dbReference type="Gene3D" id="3.50.4.10">
    <property type="entry name" value="Hepatocyte Growth Factor"/>
    <property type="match status" value="2"/>
</dbReference>
<protein>
    <submittedName>
        <fullName evidence="5">Apple domain-containing protein</fullName>
    </submittedName>
</protein>
<evidence type="ECO:0000259" key="2">
    <source>
        <dbReference type="PROSITE" id="PS50948"/>
    </source>
</evidence>
<feature type="region of interest" description="Disordered" evidence="1">
    <location>
        <begin position="180"/>
        <end position="208"/>
    </location>
</feature>
<reference evidence="3 4" key="2">
    <citation type="submission" date="2018-11" db="EMBL/GenBank/DDBJ databases">
        <authorList>
            <consortium name="Pathogen Informatics"/>
        </authorList>
    </citation>
    <scope>NUCLEOTIDE SEQUENCE [LARGE SCALE GENOMIC DNA]</scope>
    <source>
        <strain evidence="3 4">MHpl1</strain>
    </source>
</reference>
<dbReference type="Pfam" id="PF00024">
    <property type="entry name" value="PAN_1"/>
    <property type="match status" value="2"/>
</dbReference>
<gene>
    <name evidence="3" type="ORF">HPLM_LOCUS12891</name>
</gene>
<dbReference type="PROSITE" id="PS50948">
    <property type="entry name" value="PAN"/>
    <property type="match status" value="2"/>
</dbReference>
<keyword evidence="4" id="KW-1185">Reference proteome</keyword>
<feature type="compositionally biased region" description="Polar residues" evidence="1">
    <location>
        <begin position="248"/>
        <end position="264"/>
    </location>
</feature>
<evidence type="ECO:0000313" key="5">
    <source>
        <dbReference type="WBParaSite" id="HPLM_0001289901-mRNA-1"/>
    </source>
</evidence>
<dbReference type="PANTHER" id="PTHR35193:SF5">
    <property type="entry name" value="FLOCCULATION PROTEIN FLO11"/>
    <property type="match status" value="1"/>
</dbReference>
<dbReference type="InterPro" id="IPR003609">
    <property type="entry name" value="Pan_app"/>
</dbReference>
<feature type="domain" description="Apple" evidence="2">
    <location>
        <begin position="316"/>
        <end position="399"/>
    </location>
</feature>
<evidence type="ECO:0000256" key="1">
    <source>
        <dbReference type="SAM" id="MobiDB-lite"/>
    </source>
</evidence>
<accession>A0A158QPL6</accession>
<feature type="compositionally biased region" description="Low complexity" evidence="1">
    <location>
        <begin position="234"/>
        <end position="245"/>
    </location>
</feature>
<dbReference type="WBParaSite" id="HPLM_0001289901-mRNA-1">
    <property type="protein sequence ID" value="HPLM_0001289901-mRNA-1"/>
    <property type="gene ID" value="HPLM_0001289901"/>
</dbReference>
<evidence type="ECO:0000313" key="4">
    <source>
        <dbReference type="Proteomes" id="UP000268014"/>
    </source>
</evidence>
<dbReference type="SMART" id="SM00473">
    <property type="entry name" value="PAN_AP"/>
    <property type="match status" value="2"/>
</dbReference>
<dbReference type="SUPFAM" id="SSF57414">
    <property type="entry name" value="Hairpin loop containing domain-like"/>
    <property type="match status" value="1"/>
</dbReference>
<organism evidence="5">
    <name type="scientific">Haemonchus placei</name>
    <name type="common">Barber's pole worm</name>
    <dbReference type="NCBI Taxonomy" id="6290"/>
    <lineage>
        <taxon>Eukaryota</taxon>
        <taxon>Metazoa</taxon>
        <taxon>Ecdysozoa</taxon>
        <taxon>Nematoda</taxon>
        <taxon>Chromadorea</taxon>
        <taxon>Rhabditida</taxon>
        <taxon>Rhabditina</taxon>
        <taxon>Rhabditomorpha</taxon>
        <taxon>Strongyloidea</taxon>
        <taxon>Trichostrongylidae</taxon>
        <taxon>Haemonchus</taxon>
    </lineage>
</organism>
<evidence type="ECO:0000313" key="3">
    <source>
        <dbReference type="EMBL" id="VDO47059.1"/>
    </source>
</evidence>
<name>A0A158QPL6_HAEPC</name>
<proteinExistence type="predicted"/>
<dbReference type="STRING" id="6290.A0A158QPL6"/>